<reference evidence="3" key="1">
    <citation type="submission" date="2016-10" db="EMBL/GenBank/DDBJ databases">
        <authorList>
            <person name="Varghese N."/>
            <person name="Submissions S."/>
        </authorList>
    </citation>
    <scope>NUCLEOTIDE SEQUENCE [LARGE SCALE GENOMIC DNA]</scope>
    <source>
        <strain evidence="3">DSM 23664</strain>
    </source>
</reference>
<feature type="transmembrane region" description="Helical" evidence="1">
    <location>
        <begin position="76"/>
        <end position="95"/>
    </location>
</feature>
<feature type="transmembrane region" description="Helical" evidence="1">
    <location>
        <begin position="21"/>
        <end position="41"/>
    </location>
</feature>
<feature type="transmembrane region" description="Helical" evidence="1">
    <location>
        <begin position="107"/>
        <end position="128"/>
    </location>
</feature>
<feature type="transmembrane region" description="Helical" evidence="1">
    <location>
        <begin position="319"/>
        <end position="338"/>
    </location>
</feature>
<evidence type="ECO:0008006" key="4">
    <source>
        <dbReference type="Google" id="ProtNLM"/>
    </source>
</evidence>
<gene>
    <name evidence="2" type="ORF">SAMN04488102_11123</name>
</gene>
<protein>
    <recommendedName>
        <fullName evidence="4">DUF4153 domain-containing protein</fullName>
    </recommendedName>
</protein>
<dbReference type="STRING" id="753702.SAMN04488102_11123"/>
<dbReference type="RefSeq" id="WP_091530966.1">
    <property type="nucleotide sequence ID" value="NZ_FOLT01000011.1"/>
</dbReference>
<feature type="transmembrane region" description="Helical" evidence="1">
    <location>
        <begin position="47"/>
        <end position="64"/>
    </location>
</feature>
<proteinExistence type="predicted"/>
<sequence length="588" mass="67117">MSVKNWFMKRKTQWLATFSRFPLATALLALIVLFTILTIRSEGDSDYMNQALSAGLGVLALVSIQLVSEIKPLSKAILWGSKLSSLILSLLYYVYLRQAPMGFNQSGQVRTMVLYFTLAVLLIALPTLHQRLLFSDSLIIFIKAVFSSLLISVILFMGISAIFSAYTTLIYELDYRWFAYSAAIVFEFIAPVYFLSRLPHFKETELTEAVKEAKSIPPLLEILIAYIIIPVLLVFSAILIAYILTNISGDFWQDNLMEPMLISYTIAGILTLFLAEHVDKKIAQLFSRFYPYLLLVIAIFQTVSSSLKTADFGLTHGRYFVLLFGIFSIVSTLIYSFLTSQKRVIPFLLIGLGVISILPVIDAVSIGIRNQASNIDELVAPYVNEDGVVTPLDTELTNEEKARFSYSMNYLNQQEQLDRLDWLPEDFSYYQDFQNTFGFDSSYHYYYAEDREVPGTSGPRYAFISLDMTEPLVFSTEGIDEIVEVTTFQLNDREIPLNQDPYRLELNSKDEDLTIVLLENETVLLEQDLSELIDSAWDQNRMNPERPLSEMQLTTEDDNSRLTVIVKRLEIQENEFMDGEFIILISYD</sequence>
<feature type="transmembrane region" description="Helical" evidence="1">
    <location>
        <begin position="140"/>
        <end position="165"/>
    </location>
</feature>
<dbReference type="EMBL" id="FOLT01000011">
    <property type="protein sequence ID" value="SFC57442.1"/>
    <property type="molecule type" value="Genomic_DNA"/>
</dbReference>
<feature type="transmembrane region" description="Helical" evidence="1">
    <location>
        <begin position="219"/>
        <end position="244"/>
    </location>
</feature>
<organism evidence="2 3">
    <name type="scientific">Alkalibacterium subtropicum</name>
    <dbReference type="NCBI Taxonomy" id="753702"/>
    <lineage>
        <taxon>Bacteria</taxon>
        <taxon>Bacillati</taxon>
        <taxon>Bacillota</taxon>
        <taxon>Bacilli</taxon>
        <taxon>Lactobacillales</taxon>
        <taxon>Carnobacteriaceae</taxon>
        <taxon>Alkalibacterium</taxon>
    </lineage>
</organism>
<keyword evidence="3" id="KW-1185">Reference proteome</keyword>
<feature type="transmembrane region" description="Helical" evidence="1">
    <location>
        <begin position="345"/>
        <end position="368"/>
    </location>
</feature>
<dbReference type="OrthoDB" id="9809196at2"/>
<evidence type="ECO:0000313" key="2">
    <source>
        <dbReference type="EMBL" id="SFC57442.1"/>
    </source>
</evidence>
<evidence type="ECO:0000256" key="1">
    <source>
        <dbReference type="SAM" id="Phobius"/>
    </source>
</evidence>
<dbReference type="InterPro" id="IPR025291">
    <property type="entry name" value="DUF4153"/>
</dbReference>
<keyword evidence="1" id="KW-1133">Transmembrane helix</keyword>
<keyword evidence="1" id="KW-0472">Membrane</keyword>
<feature type="transmembrane region" description="Helical" evidence="1">
    <location>
        <begin position="177"/>
        <end position="198"/>
    </location>
</feature>
<name>A0A1I1KAU4_9LACT</name>
<evidence type="ECO:0000313" key="3">
    <source>
        <dbReference type="Proteomes" id="UP000199612"/>
    </source>
</evidence>
<dbReference type="AlphaFoldDB" id="A0A1I1KAU4"/>
<accession>A0A1I1KAU4</accession>
<feature type="transmembrane region" description="Helical" evidence="1">
    <location>
        <begin position="256"/>
        <end position="277"/>
    </location>
</feature>
<dbReference type="Proteomes" id="UP000199612">
    <property type="component" value="Unassembled WGS sequence"/>
</dbReference>
<keyword evidence="1" id="KW-0812">Transmembrane</keyword>
<dbReference type="Pfam" id="PF13687">
    <property type="entry name" value="DUF4153"/>
    <property type="match status" value="1"/>
</dbReference>
<feature type="transmembrane region" description="Helical" evidence="1">
    <location>
        <begin position="289"/>
        <end position="307"/>
    </location>
</feature>